<keyword evidence="1" id="KW-0732">Signal</keyword>
<dbReference type="EMBL" id="BAABKG010000002">
    <property type="protein sequence ID" value="GAA5145199.1"/>
    <property type="molecule type" value="Genomic_DNA"/>
</dbReference>
<evidence type="ECO:0000313" key="2">
    <source>
        <dbReference type="EMBL" id="GAA5145199.1"/>
    </source>
</evidence>
<comment type="caution">
    <text evidence="2">The sequence shown here is derived from an EMBL/GenBank/DDBJ whole genome shotgun (WGS) entry which is preliminary data.</text>
</comment>
<name>A0ABP9PHH3_9ACTN</name>
<gene>
    <name evidence="2" type="ORF">GCM10023340_14110</name>
</gene>
<evidence type="ECO:0000313" key="3">
    <source>
        <dbReference type="Proteomes" id="UP001500221"/>
    </source>
</evidence>
<feature type="chain" id="PRO_5047398810" evidence="1">
    <location>
        <begin position="27"/>
        <end position="211"/>
    </location>
</feature>
<keyword evidence="3" id="KW-1185">Reference proteome</keyword>
<dbReference type="Proteomes" id="UP001500221">
    <property type="component" value="Unassembled WGS sequence"/>
</dbReference>
<evidence type="ECO:0000256" key="1">
    <source>
        <dbReference type="SAM" id="SignalP"/>
    </source>
</evidence>
<dbReference type="RefSeq" id="WP_345456179.1">
    <property type="nucleotide sequence ID" value="NZ_BAABKG010000002.1"/>
</dbReference>
<accession>A0ABP9PHH3</accession>
<reference evidence="3" key="1">
    <citation type="journal article" date="2019" name="Int. J. Syst. Evol. Microbiol.">
        <title>The Global Catalogue of Microorganisms (GCM) 10K type strain sequencing project: providing services to taxonomists for standard genome sequencing and annotation.</title>
        <authorList>
            <consortium name="The Broad Institute Genomics Platform"/>
            <consortium name="The Broad Institute Genome Sequencing Center for Infectious Disease"/>
            <person name="Wu L."/>
            <person name="Ma J."/>
        </authorList>
    </citation>
    <scope>NUCLEOTIDE SEQUENCE [LARGE SCALE GENOMIC DNA]</scope>
    <source>
        <strain evidence="3">JCM 18459</strain>
    </source>
</reference>
<organism evidence="2 3">
    <name type="scientific">Nocardioides marinquilinus</name>
    <dbReference type="NCBI Taxonomy" id="1210400"/>
    <lineage>
        <taxon>Bacteria</taxon>
        <taxon>Bacillati</taxon>
        <taxon>Actinomycetota</taxon>
        <taxon>Actinomycetes</taxon>
        <taxon>Propionibacteriales</taxon>
        <taxon>Nocardioidaceae</taxon>
        <taxon>Nocardioides</taxon>
    </lineage>
</organism>
<sequence>MRSLMGWMVGALLVGGVTMGAAPAHAEEYVNVDQAGDVRAHDLWGDGDMPSGYRPERRQADLVGYTVRYGLERVRVELRFRELDRRDPVLHLQARFAYLDDGELETGIVGVTADRRVPGGEPYFSPVGCDVMWHVGYQANKAWLSFSASCIGTPDWIQVNPVAFATDADTSYWFVDSRFPIYGPHGEKQFGKPVHRGVWPTPPAPPSRVRR</sequence>
<protein>
    <submittedName>
        <fullName evidence="2">Uncharacterized protein</fullName>
    </submittedName>
</protein>
<feature type="signal peptide" evidence="1">
    <location>
        <begin position="1"/>
        <end position="26"/>
    </location>
</feature>
<proteinExistence type="predicted"/>